<dbReference type="InterPro" id="IPR011009">
    <property type="entry name" value="Kinase-like_dom_sf"/>
</dbReference>
<dbReference type="InterPro" id="IPR020635">
    <property type="entry name" value="Tyr_kinase_cat_dom"/>
</dbReference>
<reference evidence="4" key="1">
    <citation type="journal article" date="2020" name="Nat. Commun.">
        <title>Genome assembly of wild tea tree DASZ reveals pedigree and selection history of tea varieties.</title>
        <authorList>
            <person name="Zhang W."/>
            <person name="Zhang Y."/>
            <person name="Qiu H."/>
            <person name="Guo Y."/>
            <person name="Wan H."/>
            <person name="Zhang X."/>
            <person name="Scossa F."/>
            <person name="Alseekh S."/>
            <person name="Zhang Q."/>
            <person name="Wang P."/>
            <person name="Xu L."/>
            <person name="Schmidt M.H."/>
            <person name="Jia X."/>
            <person name="Li D."/>
            <person name="Zhu A."/>
            <person name="Guo F."/>
            <person name="Chen W."/>
            <person name="Ni D."/>
            <person name="Usadel B."/>
            <person name="Fernie A.R."/>
            <person name="Wen W."/>
        </authorList>
    </citation>
    <scope>NUCLEOTIDE SEQUENCE [LARGE SCALE GENOMIC DNA]</scope>
    <source>
        <strain evidence="4">cv. G240</strain>
    </source>
</reference>
<evidence type="ECO:0000256" key="1">
    <source>
        <dbReference type="SAM" id="Phobius"/>
    </source>
</evidence>
<evidence type="ECO:0000313" key="3">
    <source>
        <dbReference type="EMBL" id="KAF5945938.1"/>
    </source>
</evidence>
<proteinExistence type="predicted"/>
<dbReference type="InterPro" id="IPR000719">
    <property type="entry name" value="Prot_kinase_dom"/>
</dbReference>
<dbReference type="InterPro" id="IPR046958">
    <property type="entry name" value="RBK1/2/STUNTED"/>
</dbReference>
<dbReference type="InterPro" id="IPR001245">
    <property type="entry name" value="Ser-Thr/Tyr_kinase_cat_dom"/>
</dbReference>
<dbReference type="EMBL" id="JACBKZ010000007">
    <property type="protein sequence ID" value="KAF5945938.1"/>
    <property type="molecule type" value="Genomic_DNA"/>
</dbReference>
<organism evidence="3 4">
    <name type="scientific">Camellia sinensis</name>
    <name type="common">Tea plant</name>
    <name type="synonym">Thea sinensis</name>
    <dbReference type="NCBI Taxonomy" id="4442"/>
    <lineage>
        <taxon>Eukaryota</taxon>
        <taxon>Viridiplantae</taxon>
        <taxon>Streptophyta</taxon>
        <taxon>Embryophyta</taxon>
        <taxon>Tracheophyta</taxon>
        <taxon>Spermatophyta</taxon>
        <taxon>Magnoliopsida</taxon>
        <taxon>eudicotyledons</taxon>
        <taxon>Gunneridae</taxon>
        <taxon>Pentapetalae</taxon>
        <taxon>asterids</taxon>
        <taxon>Ericales</taxon>
        <taxon>Theaceae</taxon>
        <taxon>Camellia</taxon>
    </lineage>
</organism>
<protein>
    <recommendedName>
        <fullName evidence="2">Protein kinase domain-containing protein</fullName>
    </recommendedName>
</protein>
<keyword evidence="1" id="KW-0812">Transmembrane</keyword>
<keyword evidence="4" id="KW-1185">Reference proteome</keyword>
<feature type="transmembrane region" description="Helical" evidence="1">
    <location>
        <begin position="108"/>
        <end position="126"/>
    </location>
</feature>
<dbReference type="SUPFAM" id="SSF56112">
    <property type="entry name" value="Protein kinase-like (PK-like)"/>
    <property type="match status" value="1"/>
</dbReference>
<sequence length="188" mass="21203">MRFQFNCILCVTCGSIADKLIDNGGYNHVYKGLLPSGKRVAVKVLKSSKEACKDFTQEVDVMSSLKHENITPLLGICVEDNELISVYDFLSGGNLEENLHDLSELDRFWVWIVFMTNIGFGLTGLLKDGWEIYANWLISEIGLTAASFCYLQFLPPHMTWMAPSQGRFADPNIMKYTLKVFPVSVFEA</sequence>
<accession>A0A7J7H2I9</accession>
<keyword evidence="1" id="KW-0472">Membrane</keyword>
<reference evidence="3 4" key="2">
    <citation type="submission" date="2020-07" db="EMBL/GenBank/DDBJ databases">
        <title>Genome assembly of wild tea tree DASZ reveals pedigree and selection history of tea varieties.</title>
        <authorList>
            <person name="Zhang W."/>
        </authorList>
    </citation>
    <scope>NUCLEOTIDE SEQUENCE [LARGE SCALE GENOMIC DNA]</scope>
    <source>
        <strain evidence="4">cv. G240</strain>
        <tissue evidence="3">Leaf</tissue>
    </source>
</reference>
<dbReference type="PROSITE" id="PS50011">
    <property type="entry name" value="PROTEIN_KINASE_DOM"/>
    <property type="match status" value="1"/>
</dbReference>
<dbReference type="GO" id="GO:0005524">
    <property type="term" value="F:ATP binding"/>
    <property type="evidence" value="ECO:0007669"/>
    <property type="project" value="InterPro"/>
</dbReference>
<evidence type="ECO:0000313" key="4">
    <source>
        <dbReference type="Proteomes" id="UP000593564"/>
    </source>
</evidence>
<dbReference type="PANTHER" id="PTHR47987:SF11">
    <property type="entry name" value="RECEPTOR-LIKE CYTOSOLIC SERINE_THREONINE-PROTEIN KINASE RBK1 ISOFORM X1"/>
    <property type="match status" value="1"/>
</dbReference>
<dbReference type="GO" id="GO:0004713">
    <property type="term" value="F:protein tyrosine kinase activity"/>
    <property type="evidence" value="ECO:0007669"/>
    <property type="project" value="InterPro"/>
</dbReference>
<dbReference type="SMART" id="SM00219">
    <property type="entry name" value="TyrKc"/>
    <property type="match status" value="1"/>
</dbReference>
<evidence type="ECO:0000259" key="2">
    <source>
        <dbReference type="PROSITE" id="PS50011"/>
    </source>
</evidence>
<dbReference type="AlphaFoldDB" id="A0A7J7H2I9"/>
<dbReference type="Proteomes" id="UP000593564">
    <property type="component" value="Unassembled WGS sequence"/>
</dbReference>
<dbReference type="Gene3D" id="1.10.510.10">
    <property type="entry name" value="Transferase(Phosphotransferase) domain 1"/>
    <property type="match status" value="1"/>
</dbReference>
<dbReference type="Pfam" id="PF07714">
    <property type="entry name" value="PK_Tyr_Ser-Thr"/>
    <property type="match status" value="1"/>
</dbReference>
<name>A0A7J7H2I9_CAMSI</name>
<dbReference type="PANTHER" id="PTHR47987">
    <property type="entry name" value="OS08G0249100 PROTEIN"/>
    <property type="match status" value="1"/>
</dbReference>
<gene>
    <name evidence="3" type="ORF">HYC85_016166</name>
</gene>
<dbReference type="FunFam" id="3.30.200.20:FF:000268">
    <property type="entry name" value="probable receptor-like serine/threonine-protein kinase At5g57670"/>
    <property type="match status" value="1"/>
</dbReference>
<keyword evidence="1" id="KW-1133">Transmembrane helix</keyword>
<feature type="domain" description="Protein kinase" evidence="2">
    <location>
        <begin position="15"/>
        <end position="188"/>
    </location>
</feature>
<comment type="caution">
    <text evidence="3">The sequence shown here is derived from an EMBL/GenBank/DDBJ whole genome shotgun (WGS) entry which is preliminary data.</text>
</comment>
<feature type="transmembrane region" description="Helical" evidence="1">
    <location>
        <begin position="132"/>
        <end position="151"/>
    </location>
</feature>